<evidence type="ECO:0000313" key="1">
    <source>
        <dbReference type="Proteomes" id="UP000046392"/>
    </source>
</evidence>
<reference evidence="2" key="1">
    <citation type="submission" date="2017-02" db="UniProtKB">
        <authorList>
            <consortium name="WormBaseParasite"/>
        </authorList>
    </citation>
    <scope>IDENTIFICATION</scope>
</reference>
<name>A0A0N5C7W6_STREA</name>
<sequence length="125" mass="15083">MIALMPNMVENIFWWFYDFLVYGNVRNLGCDKNTTIFLQVGLQQDTIIFNSTTIKVPDPEKIYSFSIPFNMYNQYKHYLYFEWRSDCTRNYGERTKVRLDGVKNIEFEWSNTHWKYMCNVGVITL</sequence>
<dbReference type="Proteomes" id="UP000046392">
    <property type="component" value="Unplaced"/>
</dbReference>
<accession>A0A0N5C7W6</accession>
<keyword evidence="1" id="KW-1185">Reference proteome</keyword>
<evidence type="ECO:0000313" key="2">
    <source>
        <dbReference type="WBParaSite" id="SPAL_0001402800.1"/>
    </source>
</evidence>
<organism evidence="1 2">
    <name type="scientific">Strongyloides papillosus</name>
    <name type="common">Intestinal threadworm</name>
    <dbReference type="NCBI Taxonomy" id="174720"/>
    <lineage>
        <taxon>Eukaryota</taxon>
        <taxon>Metazoa</taxon>
        <taxon>Ecdysozoa</taxon>
        <taxon>Nematoda</taxon>
        <taxon>Chromadorea</taxon>
        <taxon>Rhabditida</taxon>
        <taxon>Tylenchina</taxon>
        <taxon>Panagrolaimomorpha</taxon>
        <taxon>Strongyloidoidea</taxon>
        <taxon>Strongyloididae</taxon>
        <taxon>Strongyloides</taxon>
    </lineage>
</organism>
<proteinExistence type="predicted"/>
<dbReference type="WBParaSite" id="SPAL_0001402800.1">
    <property type="protein sequence ID" value="SPAL_0001402800.1"/>
    <property type="gene ID" value="SPAL_0001402800"/>
</dbReference>
<protein>
    <submittedName>
        <fullName evidence="2">Methyltransf_FA domain-containing protein</fullName>
    </submittedName>
</protein>
<dbReference type="AlphaFoldDB" id="A0A0N5C7W6"/>